<dbReference type="AlphaFoldDB" id="A0AAV0LVF5"/>
<comment type="caution">
    <text evidence="3">The sequence shown here is derived from an EMBL/GenBank/DDBJ whole genome shotgun (WGS) entry which is preliminary data.</text>
</comment>
<evidence type="ECO:0000313" key="4">
    <source>
        <dbReference type="Proteomes" id="UP001154282"/>
    </source>
</evidence>
<keyword evidence="4" id="KW-1185">Reference proteome</keyword>
<dbReference type="SUPFAM" id="SSF81383">
    <property type="entry name" value="F-box domain"/>
    <property type="match status" value="1"/>
</dbReference>
<dbReference type="SUPFAM" id="SSF50965">
    <property type="entry name" value="Galactose oxidase, central domain"/>
    <property type="match status" value="1"/>
</dbReference>
<protein>
    <recommendedName>
        <fullName evidence="5">F-box domain-containing protein</fullName>
    </recommendedName>
</protein>
<dbReference type="InterPro" id="IPR050796">
    <property type="entry name" value="SCF_F-box_component"/>
</dbReference>
<dbReference type="InterPro" id="IPR011043">
    <property type="entry name" value="Gal_Oxase/kelch_b-propeller"/>
</dbReference>
<name>A0AAV0LVF5_9ROSI</name>
<dbReference type="InterPro" id="IPR001810">
    <property type="entry name" value="F-box_dom"/>
</dbReference>
<evidence type="ECO:0008006" key="5">
    <source>
        <dbReference type="Google" id="ProtNLM"/>
    </source>
</evidence>
<dbReference type="EMBL" id="CAMGYJ010000006">
    <property type="protein sequence ID" value="CAI0437486.1"/>
    <property type="molecule type" value="Genomic_DNA"/>
</dbReference>
<dbReference type="InterPro" id="IPR006527">
    <property type="entry name" value="F-box-assoc_dom_typ1"/>
</dbReference>
<dbReference type="PANTHER" id="PTHR31672">
    <property type="entry name" value="BNACNNG10540D PROTEIN"/>
    <property type="match status" value="1"/>
</dbReference>
<dbReference type="InterPro" id="IPR017451">
    <property type="entry name" value="F-box-assoc_interact_dom"/>
</dbReference>
<accession>A0AAV0LVF5</accession>
<evidence type="ECO:0000313" key="3">
    <source>
        <dbReference type="EMBL" id="CAI0437486.1"/>
    </source>
</evidence>
<dbReference type="CDD" id="cd22157">
    <property type="entry name" value="F-box_AtFBW1-like"/>
    <property type="match status" value="1"/>
</dbReference>
<feature type="domain" description="F-box associated beta-propeller type 1" evidence="2">
    <location>
        <begin position="89"/>
        <end position="326"/>
    </location>
</feature>
<feature type="domain" description="F-box" evidence="1">
    <location>
        <begin position="6"/>
        <end position="42"/>
    </location>
</feature>
<dbReference type="Proteomes" id="UP001154282">
    <property type="component" value="Unassembled WGS sequence"/>
</dbReference>
<dbReference type="PANTHER" id="PTHR31672:SF13">
    <property type="entry name" value="F-BOX PROTEIN CPR30-LIKE"/>
    <property type="match status" value="1"/>
</dbReference>
<organism evidence="3 4">
    <name type="scientific">Linum tenue</name>
    <dbReference type="NCBI Taxonomy" id="586396"/>
    <lineage>
        <taxon>Eukaryota</taxon>
        <taxon>Viridiplantae</taxon>
        <taxon>Streptophyta</taxon>
        <taxon>Embryophyta</taxon>
        <taxon>Tracheophyta</taxon>
        <taxon>Spermatophyta</taxon>
        <taxon>Magnoliopsida</taxon>
        <taxon>eudicotyledons</taxon>
        <taxon>Gunneridae</taxon>
        <taxon>Pentapetalae</taxon>
        <taxon>rosids</taxon>
        <taxon>fabids</taxon>
        <taxon>Malpighiales</taxon>
        <taxon>Linaceae</taxon>
        <taxon>Linum</taxon>
    </lineage>
</organism>
<sequence length="376" mass="41983">MARKGLPADMIAATLCRLPAKSLLRLRCLSKSWCSEIDSPSFAQLHLQNSTATASNLSLVLRHSFLSSVDLERLDAAVVKLDHPLEAHTFGTEILGCCNGLLALRNSDEEIAFWNPTTREHRMLPKAEIEPPPGDSRCAFVVYGFGYDSVHDDYKLVRLAQFYRDGVSSSEAKVYSFRANAWRGIGDFPYYLRYQRCHGVLVNNALHWVVGRDESRGGRLIVALDLGTQEYRVVEQPDYGERKFHLNVKELGGCLVIVANYHPEWVDLWVMKEYGVKESWTELVTLRQPAKPYTFEFVLPVAYVGDGSKVLLVQDNNKLICYDLGSEEVDEVRVEGLSKYFEVTLLAGSLVKLNSGCEGVANAVNLVGAGADENQS</sequence>
<gene>
    <name evidence="3" type="ORF">LITE_LOCUS25480</name>
</gene>
<dbReference type="InterPro" id="IPR036047">
    <property type="entry name" value="F-box-like_dom_sf"/>
</dbReference>
<proteinExistence type="predicted"/>
<dbReference type="Pfam" id="PF07734">
    <property type="entry name" value="FBA_1"/>
    <property type="match status" value="1"/>
</dbReference>
<dbReference type="NCBIfam" id="TIGR01640">
    <property type="entry name" value="F_box_assoc_1"/>
    <property type="match status" value="1"/>
</dbReference>
<evidence type="ECO:0000259" key="2">
    <source>
        <dbReference type="Pfam" id="PF07734"/>
    </source>
</evidence>
<dbReference type="Pfam" id="PF00646">
    <property type="entry name" value="F-box"/>
    <property type="match status" value="1"/>
</dbReference>
<evidence type="ECO:0000259" key="1">
    <source>
        <dbReference type="Pfam" id="PF00646"/>
    </source>
</evidence>
<reference evidence="3" key="1">
    <citation type="submission" date="2022-08" db="EMBL/GenBank/DDBJ databases">
        <authorList>
            <person name="Gutierrez-Valencia J."/>
        </authorList>
    </citation>
    <scope>NUCLEOTIDE SEQUENCE</scope>
</reference>